<feature type="transmembrane region" description="Helical" evidence="5">
    <location>
        <begin position="317"/>
        <end position="337"/>
    </location>
</feature>
<feature type="transmembrane region" description="Helical" evidence="5">
    <location>
        <begin position="137"/>
        <end position="165"/>
    </location>
</feature>
<dbReference type="OrthoDB" id="3026777at2759"/>
<keyword evidence="4 5" id="KW-0472">Membrane</keyword>
<feature type="transmembrane region" description="Helical" evidence="5">
    <location>
        <begin position="205"/>
        <end position="226"/>
    </location>
</feature>
<feature type="transmembrane region" description="Helical" evidence="5">
    <location>
        <begin position="411"/>
        <end position="428"/>
    </location>
</feature>
<dbReference type="InterPro" id="IPR011701">
    <property type="entry name" value="MFS"/>
</dbReference>
<feature type="transmembrane region" description="Helical" evidence="5">
    <location>
        <begin position="21"/>
        <end position="39"/>
    </location>
</feature>
<evidence type="ECO:0000256" key="5">
    <source>
        <dbReference type="SAM" id="Phobius"/>
    </source>
</evidence>
<reference evidence="6" key="2">
    <citation type="submission" date="2014-03" db="EMBL/GenBank/DDBJ databases">
        <title>The whipworm genome and dual-species transcriptomics of an intimate host-pathogen interaction.</title>
        <authorList>
            <person name="Foth B.J."/>
            <person name="Tsai I.J."/>
            <person name="Reid A.J."/>
            <person name="Bancroft A.J."/>
            <person name="Nichol S."/>
            <person name="Tracey A."/>
            <person name="Holroyd N."/>
            <person name="Cotton J.A."/>
            <person name="Stanley E.J."/>
            <person name="Zarowiecki M."/>
            <person name="Liu J.Z."/>
            <person name="Huckvale T."/>
            <person name="Cooper P.J."/>
            <person name="Grencis R.K."/>
            <person name="Berriman M."/>
        </authorList>
    </citation>
    <scope>NUCLEOTIDE SEQUENCE [LARGE SCALE GENOMIC DNA]</scope>
</reference>
<dbReference type="GO" id="GO:0016020">
    <property type="term" value="C:membrane"/>
    <property type="evidence" value="ECO:0007669"/>
    <property type="project" value="UniProtKB-SubCell"/>
</dbReference>
<feature type="transmembrane region" description="Helical" evidence="5">
    <location>
        <begin position="357"/>
        <end position="379"/>
    </location>
</feature>
<name>A0A077YXI8_TRITR</name>
<dbReference type="STRING" id="36087.A0A077YXI8"/>
<dbReference type="PANTHER" id="PTHR23507:SF11">
    <property type="entry name" value="SOLUTE CARRIER FAMILY RELATED"/>
    <property type="match status" value="1"/>
</dbReference>
<dbReference type="Gene3D" id="1.20.1250.20">
    <property type="entry name" value="MFS general substrate transporter like domains"/>
    <property type="match status" value="1"/>
</dbReference>
<reference evidence="6" key="1">
    <citation type="submission" date="2014-01" db="EMBL/GenBank/DDBJ databases">
        <authorList>
            <person name="Aslett M."/>
        </authorList>
    </citation>
    <scope>NUCLEOTIDE SEQUENCE</scope>
</reference>
<sequence>MVSQQKSGKFTGLMKRLLGEVTVEPLVFLNFLALAYFAVPMQTGIYKVLCIKIFPGRDCTSLSNDPAAEDVLQKAASLWSQLMAACYLGPALISDTLMGALGDIYGRKINILIGITGMIVAWYSTMVVFAYPQLPLFILLCFNLIAGFTGFLSIVLISSFAYLADVVPEKEDLTTRMVILQMVISAAAVIGSISAAACIRIMSNVKVICIGVLLMTIAFFYSLIRLDQVPPDVMRRLILLRKQRLERNDSVHEHNNVEMVKNNQVQPASECKTLSLTEEKEKVSCSSKFSRIVGLVKKVLHETYLTYTKPRPDHNRLFIWICFSVYFLHVVVDMGLQHSVFNLFLMRRPLSWTAENISLYRGAAAFINTAGSFIGVLILKKLFKFRDTALVLTALISSIADRIFTGLSTKGWMIYAATSCGCLSTLLLPTMKSFTAQLVGHDEVGKVFTGFGLGSNVAHLLSAILLNSLYSATVSIYPGFVFFFGACLSFIGSLFFAFVHFEQKKYLQSNEKTDERL</sequence>
<protein>
    <submittedName>
        <fullName evidence="6">MFS 1 domain containing protein</fullName>
    </submittedName>
</protein>
<evidence type="ECO:0000313" key="7">
    <source>
        <dbReference type="Proteomes" id="UP000030665"/>
    </source>
</evidence>
<dbReference type="GO" id="GO:0022857">
    <property type="term" value="F:transmembrane transporter activity"/>
    <property type="evidence" value="ECO:0007669"/>
    <property type="project" value="InterPro"/>
</dbReference>
<keyword evidence="3 5" id="KW-1133">Transmembrane helix</keyword>
<dbReference type="Proteomes" id="UP000030665">
    <property type="component" value="Unassembled WGS sequence"/>
</dbReference>
<evidence type="ECO:0000256" key="3">
    <source>
        <dbReference type="ARBA" id="ARBA00022989"/>
    </source>
</evidence>
<feature type="transmembrane region" description="Helical" evidence="5">
    <location>
        <begin position="109"/>
        <end position="131"/>
    </location>
</feature>
<evidence type="ECO:0000256" key="2">
    <source>
        <dbReference type="ARBA" id="ARBA00022692"/>
    </source>
</evidence>
<evidence type="ECO:0000256" key="1">
    <source>
        <dbReference type="ARBA" id="ARBA00004141"/>
    </source>
</evidence>
<accession>A0A077YXI8</accession>
<keyword evidence="7" id="KW-1185">Reference proteome</keyword>
<feature type="transmembrane region" description="Helical" evidence="5">
    <location>
        <begin position="177"/>
        <end position="199"/>
    </location>
</feature>
<feature type="transmembrane region" description="Helical" evidence="5">
    <location>
        <begin position="476"/>
        <end position="499"/>
    </location>
</feature>
<proteinExistence type="predicted"/>
<dbReference type="AlphaFoldDB" id="A0A077YXI8"/>
<gene>
    <name evidence="6" type="ORF">TTRE_0000075601</name>
</gene>
<comment type="subcellular location">
    <subcellularLocation>
        <location evidence="1">Membrane</location>
        <topology evidence="1">Multi-pass membrane protein</topology>
    </subcellularLocation>
</comment>
<organism evidence="6 7">
    <name type="scientific">Trichuris trichiura</name>
    <name type="common">Whipworm</name>
    <name type="synonym">Trichocephalus trichiurus</name>
    <dbReference type="NCBI Taxonomy" id="36087"/>
    <lineage>
        <taxon>Eukaryota</taxon>
        <taxon>Metazoa</taxon>
        <taxon>Ecdysozoa</taxon>
        <taxon>Nematoda</taxon>
        <taxon>Enoplea</taxon>
        <taxon>Dorylaimia</taxon>
        <taxon>Trichinellida</taxon>
        <taxon>Trichuridae</taxon>
        <taxon>Trichuris</taxon>
    </lineage>
</organism>
<dbReference type="InterPro" id="IPR036259">
    <property type="entry name" value="MFS_trans_sf"/>
</dbReference>
<evidence type="ECO:0000256" key="4">
    <source>
        <dbReference type="ARBA" id="ARBA00023136"/>
    </source>
</evidence>
<dbReference type="Pfam" id="PF07690">
    <property type="entry name" value="MFS_1"/>
    <property type="match status" value="1"/>
</dbReference>
<dbReference type="SUPFAM" id="SSF103473">
    <property type="entry name" value="MFS general substrate transporter"/>
    <property type="match status" value="1"/>
</dbReference>
<dbReference type="PANTHER" id="PTHR23507">
    <property type="entry name" value="ZGC:174356"/>
    <property type="match status" value="1"/>
</dbReference>
<dbReference type="EMBL" id="HG805824">
    <property type="protein sequence ID" value="CDW52494.1"/>
    <property type="molecule type" value="Genomic_DNA"/>
</dbReference>
<feature type="transmembrane region" description="Helical" evidence="5">
    <location>
        <begin position="448"/>
        <end position="470"/>
    </location>
</feature>
<evidence type="ECO:0000313" key="6">
    <source>
        <dbReference type="EMBL" id="CDW52494.1"/>
    </source>
</evidence>
<keyword evidence="2 5" id="KW-0812">Transmembrane</keyword>